<evidence type="ECO:0000313" key="6">
    <source>
        <dbReference type="Proteomes" id="UP000034246"/>
    </source>
</evidence>
<dbReference type="Pfam" id="PF05698">
    <property type="entry name" value="Trigger_C"/>
    <property type="match status" value="1"/>
</dbReference>
<dbReference type="InterPro" id="IPR008881">
    <property type="entry name" value="Trigger_fac_ribosome-bd_bac"/>
</dbReference>
<organism evidence="5 6">
    <name type="scientific">Candidatus Woesebacteria bacterium GW2011_GWA1_39_21</name>
    <dbReference type="NCBI Taxonomy" id="1618550"/>
    <lineage>
        <taxon>Bacteria</taxon>
        <taxon>Candidatus Woeseibacteriota</taxon>
    </lineage>
</organism>
<protein>
    <submittedName>
        <fullName evidence="5">Trigger factor</fullName>
    </submittedName>
</protein>
<dbReference type="SUPFAM" id="SSF109998">
    <property type="entry name" value="Triger factor/SurA peptide-binding domain-like"/>
    <property type="match status" value="1"/>
</dbReference>
<accession>A0A0G0N1S7</accession>
<dbReference type="Pfam" id="PF05697">
    <property type="entry name" value="Trigger_N"/>
    <property type="match status" value="1"/>
</dbReference>
<name>A0A0G0N1S7_9BACT</name>
<keyword evidence="2" id="KW-0413">Isomerase</keyword>
<dbReference type="InterPro" id="IPR036611">
    <property type="entry name" value="Trigger_fac_ribosome-bd_sf"/>
</dbReference>
<evidence type="ECO:0000259" key="3">
    <source>
        <dbReference type="Pfam" id="PF05697"/>
    </source>
</evidence>
<keyword evidence="1" id="KW-0697">Rotamase</keyword>
<feature type="domain" description="Trigger factor ribosome-binding bacterial" evidence="3">
    <location>
        <begin position="10"/>
        <end position="129"/>
    </location>
</feature>
<dbReference type="InterPro" id="IPR008880">
    <property type="entry name" value="Trigger_fac_C"/>
</dbReference>
<dbReference type="AlphaFoldDB" id="A0A0G0N1S7"/>
<evidence type="ECO:0000256" key="2">
    <source>
        <dbReference type="ARBA" id="ARBA00023235"/>
    </source>
</evidence>
<dbReference type="Gene3D" id="3.30.70.1050">
    <property type="entry name" value="Trigger factor ribosome-binding domain"/>
    <property type="match status" value="1"/>
</dbReference>
<dbReference type="GO" id="GO:0015031">
    <property type="term" value="P:protein transport"/>
    <property type="evidence" value="ECO:0007669"/>
    <property type="project" value="InterPro"/>
</dbReference>
<evidence type="ECO:0000259" key="4">
    <source>
        <dbReference type="Pfam" id="PF05698"/>
    </source>
</evidence>
<dbReference type="InterPro" id="IPR037041">
    <property type="entry name" value="Trigger_fac_C_sf"/>
</dbReference>
<dbReference type="InterPro" id="IPR027304">
    <property type="entry name" value="Trigger_fact/SurA_dom_sf"/>
</dbReference>
<dbReference type="STRING" id="1618550.UT39_C0022G0023"/>
<reference evidence="5 6" key="1">
    <citation type="journal article" date="2015" name="Nature">
        <title>rRNA introns, odd ribosomes, and small enigmatic genomes across a large radiation of phyla.</title>
        <authorList>
            <person name="Brown C.T."/>
            <person name="Hug L.A."/>
            <person name="Thomas B.C."/>
            <person name="Sharon I."/>
            <person name="Castelle C.J."/>
            <person name="Singh A."/>
            <person name="Wilkins M.J."/>
            <person name="Williams K.H."/>
            <person name="Banfield J.F."/>
        </authorList>
    </citation>
    <scope>NUCLEOTIDE SEQUENCE [LARGE SCALE GENOMIC DNA]</scope>
</reference>
<comment type="caution">
    <text evidence="5">The sequence shown here is derived from an EMBL/GenBank/DDBJ whole genome shotgun (WGS) entry which is preliminary data.</text>
</comment>
<dbReference type="GO" id="GO:0003755">
    <property type="term" value="F:peptidyl-prolyl cis-trans isomerase activity"/>
    <property type="evidence" value="ECO:0007669"/>
    <property type="project" value="UniProtKB-KW"/>
</dbReference>
<evidence type="ECO:0000256" key="1">
    <source>
        <dbReference type="ARBA" id="ARBA00023110"/>
    </source>
</evidence>
<dbReference type="SUPFAM" id="SSF102735">
    <property type="entry name" value="Trigger factor ribosome-binding domain"/>
    <property type="match status" value="1"/>
</dbReference>
<evidence type="ECO:0000313" key="5">
    <source>
        <dbReference type="EMBL" id="KKR10169.1"/>
    </source>
</evidence>
<dbReference type="Gene3D" id="1.10.3120.10">
    <property type="entry name" value="Trigger factor, C-terminal domain"/>
    <property type="match status" value="1"/>
</dbReference>
<sequence>MDNKPTKNYSVAKESDGTIQITFTIAKDIISKNEEAALTELGKDMEVSGFRKGKAPLSKVKESVAREKYLEKTLSGILPQLVSDAIQAEKIKPSIYPRFELVSAEDGRDWQVRAVLCEIPTFELGDYKSQIKKLLTQTKIWTPDSKDNKKEEKEPSRMEKEQKIIDFLLGFVKVTVPRVLIDEEVNSRLSQLLARIEKLGLTLEGYLKSIGKEATLLREEYAKQSENAIKVELILEKIGLEEKLKVTDKEIDEAISASSNDPNASANMNLPEQRGVIRTILLRRKALDSLLTLV</sequence>
<proteinExistence type="predicted"/>
<gene>
    <name evidence="5" type="ORF">UT39_C0022G0023</name>
</gene>
<feature type="domain" description="Trigger factor C-terminal" evidence="4">
    <location>
        <begin position="149"/>
        <end position="291"/>
    </location>
</feature>
<dbReference type="Proteomes" id="UP000034246">
    <property type="component" value="Unassembled WGS sequence"/>
</dbReference>
<dbReference type="GO" id="GO:0006457">
    <property type="term" value="P:protein folding"/>
    <property type="evidence" value="ECO:0007669"/>
    <property type="project" value="InterPro"/>
</dbReference>
<dbReference type="EMBL" id="LBWP01000022">
    <property type="protein sequence ID" value="KKR10169.1"/>
    <property type="molecule type" value="Genomic_DNA"/>
</dbReference>